<keyword evidence="4" id="KW-1185">Reference proteome</keyword>
<keyword evidence="3" id="KW-0969">Cilium</keyword>
<organism evidence="3 4">
    <name type="scientific">Fusibacter paucivorans</name>
    <dbReference type="NCBI Taxonomy" id="76009"/>
    <lineage>
        <taxon>Bacteria</taxon>
        <taxon>Bacillati</taxon>
        <taxon>Bacillota</taxon>
        <taxon>Clostridia</taxon>
        <taxon>Eubacteriales</taxon>
        <taxon>Eubacteriales Family XII. Incertae Sedis</taxon>
        <taxon>Fusibacter</taxon>
    </lineage>
</organism>
<evidence type="ECO:0000259" key="2">
    <source>
        <dbReference type="Pfam" id="PF12945"/>
    </source>
</evidence>
<accession>A0ABS5PU19</accession>
<dbReference type="InterPro" id="IPR009875">
    <property type="entry name" value="PilZ_domain"/>
</dbReference>
<evidence type="ECO:0000259" key="1">
    <source>
        <dbReference type="Pfam" id="PF07238"/>
    </source>
</evidence>
<feature type="domain" description="PilZ" evidence="1">
    <location>
        <begin position="157"/>
        <end position="233"/>
    </location>
</feature>
<dbReference type="RefSeq" id="WP_213238275.1">
    <property type="nucleotide sequence ID" value="NZ_JAHBCL010000039.1"/>
</dbReference>
<comment type="caution">
    <text evidence="3">The sequence shown here is derived from an EMBL/GenBank/DDBJ whole genome shotgun (WGS) entry which is preliminary data.</text>
</comment>
<sequence length="244" mass="28512">MDGFTKFLKIADEIDIMIFKNDKTSLTLKAFVYDIPSDSDLVISNPISEGNLYPMERQYEYYFRFYIENAGMYLFKGNVVNRITYDNLPAVQVKLVSEIKRVQRRRFFRVRLMSHGSFYEERQLTEGEIEIMRQKLKKRFANEQDIIIDETVIDKTEFETLDLSGGGLRVETTAAYQIGDFVEGEFIISGNMVKFKGEVTRCEKNASNRNEVGIRFLELDENTQSKIVAYVFEIERNFIKKGLI</sequence>
<dbReference type="Proteomes" id="UP000746471">
    <property type="component" value="Unassembled WGS sequence"/>
</dbReference>
<evidence type="ECO:0000313" key="3">
    <source>
        <dbReference type="EMBL" id="MBS7528417.1"/>
    </source>
</evidence>
<reference evidence="3 4" key="1">
    <citation type="submission" date="2021-05" db="EMBL/GenBank/DDBJ databases">
        <title>Fusibacter ferrireducens sp. nov., an anaerobic, sulfur- and Fe-reducing bacterium isolated from the mangrove sediment.</title>
        <authorList>
            <person name="Qiu D."/>
        </authorList>
    </citation>
    <scope>NUCLEOTIDE SEQUENCE [LARGE SCALE GENOMIC DNA]</scope>
    <source>
        <strain evidence="3 4">DSM 12116</strain>
    </source>
</reference>
<dbReference type="Gene3D" id="2.40.10.220">
    <property type="entry name" value="predicted glycosyltransferase like domains"/>
    <property type="match status" value="1"/>
</dbReference>
<gene>
    <name evidence="3" type="ORF">KHM83_17150</name>
</gene>
<dbReference type="SUPFAM" id="SSF141371">
    <property type="entry name" value="PilZ domain-like"/>
    <property type="match status" value="1"/>
</dbReference>
<dbReference type="Pfam" id="PF07238">
    <property type="entry name" value="PilZ"/>
    <property type="match status" value="1"/>
</dbReference>
<dbReference type="InterPro" id="IPR009926">
    <property type="entry name" value="T3SS_YcgR_PilZN"/>
</dbReference>
<feature type="domain" description="Type III secretion system flagellar brake protein YcgR PilZN" evidence="2">
    <location>
        <begin position="12"/>
        <end position="93"/>
    </location>
</feature>
<protein>
    <submittedName>
        <fullName evidence="3">Flagellar brake protein</fullName>
    </submittedName>
</protein>
<keyword evidence="3" id="KW-0282">Flagellum</keyword>
<proteinExistence type="predicted"/>
<keyword evidence="3" id="KW-0966">Cell projection</keyword>
<name>A0ABS5PU19_9FIRM</name>
<dbReference type="Pfam" id="PF12945">
    <property type="entry name" value="PilZNR"/>
    <property type="match status" value="1"/>
</dbReference>
<evidence type="ECO:0000313" key="4">
    <source>
        <dbReference type="Proteomes" id="UP000746471"/>
    </source>
</evidence>
<dbReference type="EMBL" id="JAHBCL010000039">
    <property type="protein sequence ID" value="MBS7528417.1"/>
    <property type="molecule type" value="Genomic_DNA"/>
</dbReference>